<name>A0A8J2TDX4_ZYGB2</name>
<dbReference type="Pfam" id="PF00085">
    <property type="entry name" value="Thioredoxin"/>
    <property type="match status" value="2"/>
</dbReference>
<evidence type="ECO:0000256" key="3">
    <source>
        <dbReference type="ARBA" id="ARBA00006347"/>
    </source>
</evidence>
<dbReference type="InterPro" id="IPR036249">
    <property type="entry name" value="Thioredoxin-like_sf"/>
</dbReference>
<evidence type="ECO:0000313" key="16">
    <source>
        <dbReference type="Proteomes" id="UP000019375"/>
    </source>
</evidence>
<evidence type="ECO:0000256" key="7">
    <source>
        <dbReference type="ARBA" id="ARBA00022824"/>
    </source>
</evidence>
<evidence type="ECO:0000256" key="1">
    <source>
        <dbReference type="ARBA" id="ARBA00001182"/>
    </source>
</evidence>
<dbReference type="CDD" id="cd02995">
    <property type="entry name" value="PDI_a_PDI_a'_C"/>
    <property type="match status" value="1"/>
</dbReference>
<keyword evidence="12" id="KW-0175">Coiled coil</keyword>
<evidence type="ECO:0000256" key="2">
    <source>
        <dbReference type="ARBA" id="ARBA00004319"/>
    </source>
</evidence>
<dbReference type="SUPFAM" id="SSF52833">
    <property type="entry name" value="Thioredoxin-like"/>
    <property type="match status" value="4"/>
</dbReference>
<dbReference type="GO" id="GO:0006457">
    <property type="term" value="P:protein folding"/>
    <property type="evidence" value="ECO:0007669"/>
    <property type="project" value="TreeGrafter"/>
</dbReference>
<keyword evidence="9" id="KW-0413">Isomerase</keyword>
<evidence type="ECO:0000256" key="8">
    <source>
        <dbReference type="ARBA" id="ARBA00023157"/>
    </source>
</evidence>
<dbReference type="GO" id="GO:0003756">
    <property type="term" value="F:protein disulfide isomerase activity"/>
    <property type="evidence" value="ECO:0007669"/>
    <property type="project" value="UniProtKB-EC"/>
</dbReference>
<keyword evidence="8 11" id="KW-1015">Disulfide bond</keyword>
<evidence type="ECO:0000256" key="5">
    <source>
        <dbReference type="ARBA" id="ARBA00022729"/>
    </source>
</evidence>
<protein>
    <recommendedName>
        <fullName evidence="4">protein disulfide-isomerase</fullName>
        <ecNumber evidence="4">5.3.4.1</ecNumber>
    </recommendedName>
</protein>
<dbReference type="InterPro" id="IPR017937">
    <property type="entry name" value="Thioredoxin_CS"/>
</dbReference>
<comment type="catalytic activity">
    <reaction evidence="1">
        <text>Catalyzes the rearrangement of -S-S- bonds in proteins.</text>
        <dbReference type="EC" id="5.3.4.1"/>
    </reaction>
</comment>
<keyword evidence="7" id="KW-0256">Endoplasmic reticulum</keyword>
<dbReference type="Proteomes" id="UP000019375">
    <property type="component" value="Unassembled WGS sequence"/>
</dbReference>
<dbReference type="PROSITE" id="PS00194">
    <property type="entry name" value="THIOREDOXIN_1"/>
    <property type="match status" value="2"/>
</dbReference>
<dbReference type="SMR" id="A0A8J2TDX4"/>
<dbReference type="CDD" id="cd02981">
    <property type="entry name" value="PDI_b_family"/>
    <property type="match status" value="1"/>
</dbReference>
<evidence type="ECO:0000313" key="15">
    <source>
        <dbReference type="EMBL" id="CDF91830.1"/>
    </source>
</evidence>
<dbReference type="PROSITE" id="PS51352">
    <property type="entry name" value="THIOREDOXIN_2"/>
    <property type="match status" value="2"/>
</dbReference>
<feature type="disulfide bond" description="Redox-active" evidence="11">
    <location>
        <begin position="60"/>
        <end position="63"/>
    </location>
</feature>
<evidence type="ECO:0000256" key="9">
    <source>
        <dbReference type="ARBA" id="ARBA00023235"/>
    </source>
</evidence>
<dbReference type="GO" id="GO:0005788">
    <property type="term" value="C:endoplasmic reticulum lumen"/>
    <property type="evidence" value="ECO:0007669"/>
    <property type="project" value="UniProtKB-SubCell"/>
</dbReference>
<dbReference type="EMBL" id="HG316467">
    <property type="protein sequence ID" value="CDF91830.1"/>
    <property type="molecule type" value="Genomic_DNA"/>
</dbReference>
<organism evidence="15 16">
    <name type="scientific">Zygosaccharomyces bailii (strain CLIB 213 / ATCC 58445 / CBS 680 / BCRC 21525 / NBRC 1098 / NCYC 1416 / NRRL Y-2227)</name>
    <dbReference type="NCBI Taxonomy" id="1333698"/>
    <lineage>
        <taxon>Eukaryota</taxon>
        <taxon>Fungi</taxon>
        <taxon>Dikarya</taxon>
        <taxon>Ascomycota</taxon>
        <taxon>Saccharomycotina</taxon>
        <taxon>Saccharomycetes</taxon>
        <taxon>Saccharomycetales</taxon>
        <taxon>Saccharomycetaceae</taxon>
        <taxon>Zygosaccharomyces</taxon>
    </lineage>
</organism>
<comment type="similarity">
    <text evidence="3">Belongs to the protein disulfide isomerase family.</text>
</comment>
<feature type="chain" id="PRO_5035159148" description="protein disulfide-isomerase" evidence="13">
    <location>
        <begin position="23"/>
        <end position="517"/>
    </location>
</feature>
<feature type="domain" description="Thioredoxin" evidence="14">
    <location>
        <begin position="16"/>
        <end position="140"/>
    </location>
</feature>
<feature type="domain" description="Thioredoxin" evidence="14">
    <location>
        <begin position="360"/>
        <end position="484"/>
    </location>
</feature>
<keyword evidence="6" id="KW-0677">Repeat</keyword>
<reference evidence="16" key="1">
    <citation type="journal article" date="2013" name="Genome Announc.">
        <title>Genome sequence of the food spoilage yeast Zygosaccharomyces bailii CLIB 213(T).</title>
        <authorList>
            <person name="Galeote V."/>
            <person name="Bigey F."/>
            <person name="Devillers H."/>
            <person name="Neuveglise C."/>
            <person name="Dequin S."/>
        </authorList>
    </citation>
    <scope>NUCLEOTIDE SEQUENCE [LARGE SCALE GENOMIC DNA]</scope>
    <source>
        <strain evidence="16">CLIB 213 / ATCC 58445 / CBS 680 / CCRC 21525 / NBRC 1098 / NCYC 1416 / NRRL Y-2227</strain>
    </source>
</reference>
<accession>A0A8J2TDX4</accession>
<evidence type="ECO:0000256" key="6">
    <source>
        <dbReference type="ARBA" id="ARBA00022737"/>
    </source>
</evidence>
<keyword evidence="10 11" id="KW-0676">Redox-active center</keyword>
<feature type="signal peptide" evidence="13">
    <location>
        <begin position="1"/>
        <end position="22"/>
    </location>
</feature>
<gene>
    <name evidence="15" type="ORF">BN860_02146g</name>
</gene>
<comment type="subcellular location">
    <subcellularLocation>
        <location evidence="2">Endoplasmic reticulum lumen</location>
    </subcellularLocation>
</comment>
<dbReference type="Pfam" id="PF13848">
    <property type="entry name" value="Thioredoxin_6"/>
    <property type="match status" value="1"/>
</dbReference>
<feature type="coiled-coil region" evidence="12">
    <location>
        <begin position="486"/>
        <end position="513"/>
    </location>
</feature>
<dbReference type="GO" id="GO:0034976">
    <property type="term" value="P:response to endoplasmic reticulum stress"/>
    <property type="evidence" value="ECO:0007669"/>
    <property type="project" value="TreeGrafter"/>
</dbReference>
<proteinExistence type="inferred from homology"/>
<dbReference type="PRINTS" id="PR00421">
    <property type="entry name" value="THIOREDOXIN"/>
</dbReference>
<sequence length="517" mass="57562">MLLNKSVYQLASLLTFVVGAQAQEAAAPSNSDVVKLTSENFESFIKEHPLVLTEFFAPWCGHCKNLAPHYVEAASILKDKDITLAQIDCTEEQDLCMGQGIGGYPSLKIFKDHDLDNALEYDGGRTTESIVAYMIKQSLPAVQEVESKEKFEELIKEAEQPVVVFNGDASLNETFSKAANKLFNEFSFVSYPESKSVLAVYLPNEDEPIVFKGEQKSLEDDVDALEAWVKVEGLPYFGEVNGETFASYVESGLPLAYFFYNNDEEKEEYLAFFTKLGKEYRGKLNFAGLDAGKFGKHAENLNMKEQFPLFAVHNMSSNLKYGLSQLADEEFEKLTEPTKLNTKDITKLVDDILAGKAEAIVKSEEIPDTQESAVIKIVGKNHDDIINDSKKDVLVKYYAPWCGHCRRLAPIYEELANVIASDDKASKSVVIGDIDATENDVPGVPLEGYPTVFLYPAGKNAEPVLFDQPRTLESLLAFIQKHGGSKLNTEKILEKYEAEKKAADEEKGDGENEHDEL</sequence>
<keyword evidence="5 13" id="KW-0732">Signal</keyword>
<evidence type="ECO:0000259" key="14">
    <source>
        <dbReference type="PROSITE" id="PS51352"/>
    </source>
</evidence>
<dbReference type="PANTHER" id="PTHR18929:SF132">
    <property type="entry name" value="PROTEIN DISULFIDE-ISOMERASE A3"/>
    <property type="match status" value="1"/>
</dbReference>
<dbReference type="Gene3D" id="3.40.30.10">
    <property type="entry name" value="Glutaredoxin"/>
    <property type="match status" value="4"/>
</dbReference>
<keyword evidence="16" id="KW-1185">Reference proteome</keyword>
<evidence type="ECO:0000256" key="10">
    <source>
        <dbReference type="ARBA" id="ARBA00023284"/>
    </source>
</evidence>
<dbReference type="PANTHER" id="PTHR18929">
    <property type="entry name" value="PROTEIN DISULFIDE ISOMERASE"/>
    <property type="match status" value="1"/>
</dbReference>
<dbReference type="OrthoDB" id="427280at2759"/>
<feature type="disulfide bond" description="Redox-active" evidence="11">
    <location>
        <begin position="402"/>
        <end position="405"/>
    </location>
</feature>
<dbReference type="EC" id="5.3.4.1" evidence="4"/>
<dbReference type="FunFam" id="3.40.30.10:FF:000139">
    <property type="entry name" value="Protein disulfide-isomerase"/>
    <property type="match status" value="1"/>
</dbReference>
<evidence type="ECO:0000256" key="12">
    <source>
        <dbReference type="SAM" id="Coils"/>
    </source>
</evidence>
<evidence type="ECO:0000256" key="4">
    <source>
        <dbReference type="ARBA" id="ARBA00012723"/>
    </source>
</evidence>
<dbReference type="CDD" id="cd02961">
    <property type="entry name" value="PDI_a_family"/>
    <property type="match status" value="1"/>
</dbReference>
<dbReference type="InterPro" id="IPR013766">
    <property type="entry name" value="Thioredoxin_domain"/>
</dbReference>
<dbReference type="InterPro" id="IPR005792">
    <property type="entry name" value="Prot_disulphide_isomerase"/>
</dbReference>
<evidence type="ECO:0000256" key="11">
    <source>
        <dbReference type="PIRSR" id="PIRSR605792-51"/>
    </source>
</evidence>
<dbReference type="CDD" id="cd02982">
    <property type="entry name" value="PDI_b'_family"/>
    <property type="match status" value="1"/>
</dbReference>
<dbReference type="NCBIfam" id="TIGR01130">
    <property type="entry name" value="ER_PDI_fam"/>
    <property type="match status" value="1"/>
</dbReference>
<dbReference type="FunFam" id="3.40.30.10:FF:000017">
    <property type="entry name" value="Protein disulfide-isomerase A4"/>
    <property type="match status" value="1"/>
</dbReference>
<evidence type="ECO:0000256" key="13">
    <source>
        <dbReference type="SAM" id="SignalP"/>
    </source>
</evidence>
<dbReference type="AlphaFoldDB" id="A0A8J2TDX4"/>